<evidence type="ECO:0000313" key="4">
    <source>
        <dbReference type="EMBL" id="SFQ23694.1"/>
    </source>
</evidence>
<reference evidence="4 5" key="1">
    <citation type="submission" date="2016-10" db="EMBL/GenBank/DDBJ databases">
        <authorList>
            <person name="de Groot N.N."/>
        </authorList>
    </citation>
    <scope>NUCLEOTIDE SEQUENCE [LARGE SCALE GENOMIC DNA]</scope>
    <source>
        <strain evidence="4 5">DSM 28286</strain>
    </source>
</reference>
<dbReference type="InterPro" id="IPR024278">
    <property type="entry name" value="DUF3823_N"/>
</dbReference>
<evidence type="ECO:0000259" key="2">
    <source>
        <dbReference type="Pfam" id="PF12866"/>
    </source>
</evidence>
<feature type="chain" id="PRO_5011595896" description="DUF3823 domain-containing protein" evidence="1">
    <location>
        <begin position="19"/>
        <end position="233"/>
    </location>
</feature>
<dbReference type="Gene3D" id="2.60.40.1120">
    <property type="entry name" value="Carboxypeptidase-like, regulatory domain"/>
    <property type="match status" value="1"/>
</dbReference>
<dbReference type="RefSeq" id="WP_090658883.1">
    <property type="nucleotide sequence ID" value="NZ_FOXQ01000007.1"/>
</dbReference>
<dbReference type="PROSITE" id="PS51257">
    <property type="entry name" value="PROKAR_LIPOPROTEIN"/>
    <property type="match status" value="1"/>
</dbReference>
<dbReference type="AlphaFoldDB" id="A0A1I5WVH0"/>
<protein>
    <recommendedName>
        <fullName evidence="6">DUF3823 domain-containing protein</fullName>
    </recommendedName>
</protein>
<evidence type="ECO:0000313" key="5">
    <source>
        <dbReference type="Proteomes" id="UP000199031"/>
    </source>
</evidence>
<dbReference type="Pfam" id="PF12866">
    <property type="entry name" value="DUF3823"/>
    <property type="match status" value="1"/>
</dbReference>
<evidence type="ECO:0008006" key="6">
    <source>
        <dbReference type="Google" id="ProtNLM"/>
    </source>
</evidence>
<dbReference type="OrthoDB" id="1433240at2"/>
<dbReference type="InterPro" id="IPR041186">
    <property type="entry name" value="DUF3823_C"/>
</dbReference>
<gene>
    <name evidence="4" type="ORF">SAMN05444277_10729</name>
</gene>
<name>A0A1I5WVH0_9BACT</name>
<dbReference type="EMBL" id="FOXQ01000007">
    <property type="protein sequence ID" value="SFQ23694.1"/>
    <property type="molecule type" value="Genomic_DNA"/>
</dbReference>
<dbReference type="Gene3D" id="2.60.40.2060">
    <property type="match status" value="1"/>
</dbReference>
<dbReference type="Proteomes" id="UP000199031">
    <property type="component" value="Unassembled WGS sequence"/>
</dbReference>
<dbReference type="Pfam" id="PF18003">
    <property type="entry name" value="DUF3823_C"/>
    <property type="match status" value="1"/>
</dbReference>
<accession>A0A1I5WVH0</accession>
<keyword evidence="5" id="KW-1185">Reference proteome</keyword>
<sequence>MKTISYFSLILLMVAASACSKKDNYDPPKEQVNGAILYKGDSIYLEYNRVPYQFYQYGFGKVGPVEQTFTQSGVISSILFNGSYKFIVPNGQGPFLWPKTAGGAPDSLDVTVSGSQQLNIEVTPYYMVRNASISAGGGTVSGTCKIEKIVTDANAKDIESVTLYINKTQFVSGANNIASASVSGADITNPDNVSLSVSIPAITPAQNYVFARIGLKIAGVEDMIFSPLFKLNF</sequence>
<feature type="domain" description="DUF3823" evidence="3">
    <location>
        <begin position="126"/>
        <end position="228"/>
    </location>
</feature>
<evidence type="ECO:0000256" key="1">
    <source>
        <dbReference type="SAM" id="SignalP"/>
    </source>
</evidence>
<feature type="domain" description="DUF3823" evidence="2">
    <location>
        <begin position="31"/>
        <end position="123"/>
    </location>
</feature>
<keyword evidence="1" id="KW-0732">Signal</keyword>
<feature type="signal peptide" evidence="1">
    <location>
        <begin position="1"/>
        <end position="18"/>
    </location>
</feature>
<dbReference type="STRING" id="1465490.SAMN05444277_10729"/>
<proteinExistence type="predicted"/>
<organism evidence="4 5">
    <name type="scientific">Parafilimonas terrae</name>
    <dbReference type="NCBI Taxonomy" id="1465490"/>
    <lineage>
        <taxon>Bacteria</taxon>
        <taxon>Pseudomonadati</taxon>
        <taxon>Bacteroidota</taxon>
        <taxon>Chitinophagia</taxon>
        <taxon>Chitinophagales</taxon>
        <taxon>Chitinophagaceae</taxon>
        <taxon>Parafilimonas</taxon>
    </lineage>
</organism>
<evidence type="ECO:0000259" key="3">
    <source>
        <dbReference type="Pfam" id="PF18003"/>
    </source>
</evidence>